<sequence length="404" mass="46322">MRIAIICTEKLPSPAVKGGAIQMMIDGIAPYLNEEYELTIFSITDPTLPEMEVSNGITYRRFSRVGYRHSVADELRNNEFDLIHVCNRPKNVRLYKNASPSSHIILSVHNEMFSSSKLSDEEGTEVVEQVSAITTVSQFIKNTIVERFPKAEEKTHVVFSGVDINQYKPAWTPEGKIIRLETREKFGIPEHAKVILFIGRLSPSKGPHILINAMKDIVKKHPDSVLVIVGGKWFSDNGKNRYVRFLHEQAKELEPHILFTNYIPSDEIQKMFIMGDIFVCSSQWNEPLARVHYEAMAAGVPIVTTDRGGNAEVIRDEENGVLIRDYKNAEEFARIITEMLEYPGFGRWLARNGRICAEEQFDFSHVADRYRAIYQLVLERESVHIEEQMHQHTRNPQQAQDEIH</sequence>
<dbReference type="Gene3D" id="3.40.50.2000">
    <property type="entry name" value="Glycogen Phosphorylase B"/>
    <property type="match status" value="2"/>
</dbReference>
<protein>
    <submittedName>
        <fullName evidence="4">Glycosyltransferase family 4 protein</fullName>
    </submittedName>
</protein>
<organism evidence="4 5">
    <name type="scientific">Bacillus carboniphilus</name>
    <dbReference type="NCBI Taxonomy" id="86663"/>
    <lineage>
        <taxon>Bacteria</taxon>
        <taxon>Bacillati</taxon>
        <taxon>Bacillota</taxon>
        <taxon>Bacilli</taxon>
        <taxon>Bacillales</taxon>
        <taxon>Bacillaceae</taxon>
        <taxon>Bacillus</taxon>
    </lineage>
</organism>
<feature type="domain" description="Glycosyl transferase family 1" evidence="2">
    <location>
        <begin position="181"/>
        <end position="347"/>
    </location>
</feature>
<dbReference type="RefSeq" id="WP_343801574.1">
    <property type="nucleotide sequence ID" value="NZ_BAAADJ010000058.1"/>
</dbReference>
<gene>
    <name evidence="4" type="ORF">GCM10008967_33730</name>
</gene>
<dbReference type="Proteomes" id="UP001500782">
    <property type="component" value="Unassembled WGS sequence"/>
</dbReference>
<reference evidence="5" key="1">
    <citation type="journal article" date="2019" name="Int. J. Syst. Evol. Microbiol.">
        <title>The Global Catalogue of Microorganisms (GCM) 10K type strain sequencing project: providing services to taxonomists for standard genome sequencing and annotation.</title>
        <authorList>
            <consortium name="The Broad Institute Genomics Platform"/>
            <consortium name="The Broad Institute Genome Sequencing Center for Infectious Disease"/>
            <person name="Wu L."/>
            <person name="Ma J."/>
        </authorList>
    </citation>
    <scope>NUCLEOTIDE SEQUENCE [LARGE SCALE GENOMIC DNA]</scope>
    <source>
        <strain evidence="5">JCM 9731</strain>
    </source>
</reference>
<evidence type="ECO:0000259" key="2">
    <source>
        <dbReference type="Pfam" id="PF00534"/>
    </source>
</evidence>
<dbReference type="InterPro" id="IPR001296">
    <property type="entry name" value="Glyco_trans_1"/>
</dbReference>
<comment type="caution">
    <text evidence="4">The sequence shown here is derived from an EMBL/GenBank/DDBJ whole genome shotgun (WGS) entry which is preliminary data.</text>
</comment>
<dbReference type="CDD" id="cd03801">
    <property type="entry name" value="GT4_PimA-like"/>
    <property type="match status" value="1"/>
</dbReference>
<feature type="domain" description="Glycosyltransferase subfamily 4-like N-terminal" evidence="3">
    <location>
        <begin position="29"/>
        <end position="165"/>
    </location>
</feature>
<dbReference type="SUPFAM" id="SSF53756">
    <property type="entry name" value="UDP-Glycosyltransferase/glycogen phosphorylase"/>
    <property type="match status" value="1"/>
</dbReference>
<dbReference type="PANTHER" id="PTHR12526:SF638">
    <property type="entry name" value="SPORE COAT PROTEIN SA"/>
    <property type="match status" value="1"/>
</dbReference>
<dbReference type="Pfam" id="PF00534">
    <property type="entry name" value="Glycos_transf_1"/>
    <property type="match status" value="1"/>
</dbReference>
<evidence type="ECO:0000313" key="5">
    <source>
        <dbReference type="Proteomes" id="UP001500782"/>
    </source>
</evidence>
<dbReference type="Pfam" id="PF13439">
    <property type="entry name" value="Glyco_transf_4"/>
    <property type="match status" value="1"/>
</dbReference>
<evidence type="ECO:0000256" key="1">
    <source>
        <dbReference type="ARBA" id="ARBA00009481"/>
    </source>
</evidence>
<evidence type="ECO:0000313" key="4">
    <source>
        <dbReference type="EMBL" id="GAA0340662.1"/>
    </source>
</evidence>
<dbReference type="PANTHER" id="PTHR12526">
    <property type="entry name" value="GLYCOSYLTRANSFERASE"/>
    <property type="match status" value="1"/>
</dbReference>
<comment type="similarity">
    <text evidence="1">Belongs to the glycosyltransferase group 1 family. Glycosyltransferase 4 subfamily.</text>
</comment>
<name>A0ABP3GCY2_9BACI</name>
<keyword evidence="5" id="KW-1185">Reference proteome</keyword>
<dbReference type="InterPro" id="IPR028098">
    <property type="entry name" value="Glyco_trans_4-like_N"/>
</dbReference>
<dbReference type="EMBL" id="BAAADJ010000058">
    <property type="protein sequence ID" value="GAA0340662.1"/>
    <property type="molecule type" value="Genomic_DNA"/>
</dbReference>
<proteinExistence type="inferred from homology"/>
<evidence type="ECO:0000259" key="3">
    <source>
        <dbReference type="Pfam" id="PF13439"/>
    </source>
</evidence>
<accession>A0ABP3GCY2</accession>